<evidence type="ECO:0000256" key="1">
    <source>
        <dbReference type="SAM" id="MobiDB-lite"/>
    </source>
</evidence>
<reference evidence="2" key="1">
    <citation type="journal article" date="2023" name="Science">
        <title>Elucidation of the pathway for biosynthesis of saponin adjuvants from the soapbark tree.</title>
        <authorList>
            <person name="Reed J."/>
            <person name="Orme A."/>
            <person name="El-Demerdash A."/>
            <person name="Owen C."/>
            <person name="Martin L.B.B."/>
            <person name="Misra R.C."/>
            <person name="Kikuchi S."/>
            <person name="Rejzek M."/>
            <person name="Martin A.C."/>
            <person name="Harkess A."/>
            <person name="Leebens-Mack J."/>
            <person name="Louveau T."/>
            <person name="Stephenson M.J."/>
            <person name="Osbourn A."/>
        </authorList>
    </citation>
    <scope>NUCLEOTIDE SEQUENCE</scope>
    <source>
        <strain evidence="2">S10</strain>
    </source>
</reference>
<dbReference type="KEGG" id="qsa:O6P43_008380"/>
<dbReference type="Proteomes" id="UP001163823">
    <property type="component" value="Chromosome 4"/>
</dbReference>
<dbReference type="AlphaFoldDB" id="A0AAD7PW84"/>
<comment type="caution">
    <text evidence="2">The sequence shown here is derived from an EMBL/GenBank/DDBJ whole genome shotgun (WGS) entry which is preliminary data.</text>
</comment>
<organism evidence="2 3">
    <name type="scientific">Quillaja saponaria</name>
    <name type="common">Soap bark tree</name>
    <dbReference type="NCBI Taxonomy" id="32244"/>
    <lineage>
        <taxon>Eukaryota</taxon>
        <taxon>Viridiplantae</taxon>
        <taxon>Streptophyta</taxon>
        <taxon>Embryophyta</taxon>
        <taxon>Tracheophyta</taxon>
        <taxon>Spermatophyta</taxon>
        <taxon>Magnoliopsida</taxon>
        <taxon>eudicotyledons</taxon>
        <taxon>Gunneridae</taxon>
        <taxon>Pentapetalae</taxon>
        <taxon>rosids</taxon>
        <taxon>fabids</taxon>
        <taxon>Fabales</taxon>
        <taxon>Quillajaceae</taxon>
        <taxon>Quillaja</taxon>
    </lineage>
</organism>
<sequence length="84" mass="9221">MGIGSTAKLDARGNSNGKDDLWATLRDGGIFEFSMDEGEPKVLRTFGRNISSFREHVQLPSLEVVKRTILFTAGRLMIGGLHSI</sequence>
<gene>
    <name evidence="2" type="ORF">O6P43_008380</name>
</gene>
<accession>A0AAD7PW84</accession>
<feature type="region of interest" description="Disordered" evidence="1">
    <location>
        <begin position="1"/>
        <end position="20"/>
    </location>
</feature>
<dbReference type="EMBL" id="JARAOO010000004">
    <property type="protein sequence ID" value="KAJ7970153.1"/>
    <property type="molecule type" value="Genomic_DNA"/>
</dbReference>
<keyword evidence="3" id="KW-1185">Reference proteome</keyword>
<evidence type="ECO:0000313" key="3">
    <source>
        <dbReference type="Proteomes" id="UP001163823"/>
    </source>
</evidence>
<evidence type="ECO:0000313" key="2">
    <source>
        <dbReference type="EMBL" id="KAJ7970153.1"/>
    </source>
</evidence>
<proteinExistence type="predicted"/>
<name>A0AAD7PW84_QUISA</name>
<protein>
    <submittedName>
        <fullName evidence="2">Uncharacterized protein</fullName>
    </submittedName>
</protein>